<evidence type="ECO:0000313" key="3">
    <source>
        <dbReference type="EMBL" id="KIH98085.1"/>
    </source>
</evidence>
<dbReference type="OrthoDB" id="128799at2"/>
<dbReference type="Proteomes" id="UP000031675">
    <property type="component" value="Unassembled WGS sequence"/>
</dbReference>
<keyword evidence="4" id="KW-1185">Reference proteome</keyword>
<sequence>MTVRATSVPRRFEAEDLFRDPAFSHPVISPDGAWLAYLAPAGGRKNVWVRGIDQEQEEARCVTHDSRRGILTFFWCDDPRWLLYLQDTDGNEDWHLFRVDLEHPEAAPQDLTPLEPGSRVFSAEPMPSRPGTVLATMNQRPARLDMFLIDVGSGEITLLHEQTEAGVDLLLDRDGEPAFVSRVTEDGSTEFCTIDPDSGQQRLLLRAGGAEQPIGVEVQRSTPDGTGLILSLYLEGDDLQLVRIDRETAEVSVLAAVPGRSLDIMSVLAPGVLPPTLFTDRATGEILAARFTGPRPHIEVVDPRFAEVHAALAALSDGVLDSLSSDTSGTRWVATFLHDREPEAWLYNHATGRSRRLFQPYQHLDTAHLAPMEPVRLLARDGLPLHGYLTLPVGIPARKLPLALVVHGGPWAHDSWGFSAQVQFLADRGHAVLQVNFRGSSGYGRRHTLAARGEFAGAMHTDLLDAVDWAVDRGIADPDRVGIIGGSYGGYAALVGAAFTPERFAAAVDLVGIADLSSFLRSFPPVSRPYIASGWLAYVGDPDDPAQEADMLARSPMSRVDAITTPLLIAHGANDARVRREESDRIVTSLRDRGVPVEYLLGQDEGHGFGNPENEIRLQRAIAAHLAQHLA</sequence>
<dbReference type="RefSeq" id="WP_040274370.1">
    <property type="nucleotide sequence ID" value="NZ_JROO01000029.1"/>
</dbReference>
<evidence type="ECO:0000256" key="1">
    <source>
        <dbReference type="ARBA" id="ARBA00022801"/>
    </source>
</evidence>
<evidence type="ECO:0000313" key="4">
    <source>
        <dbReference type="Proteomes" id="UP000031675"/>
    </source>
</evidence>
<dbReference type="STRING" id="183763.LP52_15410"/>
<dbReference type="InterPro" id="IPR029058">
    <property type="entry name" value="AB_hydrolase_fold"/>
</dbReference>
<organism evidence="3 4">
    <name type="scientific">Streptomonospora alba</name>
    <dbReference type="NCBI Taxonomy" id="183763"/>
    <lineage>
        <taxon>Bacteria</taxon>
        <taxon>Bacillati</taxon>
        <taxon>Actinomycetota</taxon>
        <taxon>Actinomycetes</taxon>
        <taxon>Streptosporangiales</taxon>
        <taxon>Nocardiopsidaceae</taxon>
        <taxon>Streptomonospora</taxon>
    </lineage>
</organism>
<keyword evidence="1" id="KW-0378">Hydrolase</keyword>
<dbReference type="PANTHER" id="PTHR42776">
    <property type="entry name" value="SERINE PEPTIDASE S9 FAMILY MEMBER"/>
    <property type="match status" value="1"/>
</dbReference>
<evidence type="ECO:0000259" key="2">
    <source>
        <dbReference type="Pfam" id="PF00326"/>
    </source>
</evidence>
<proteinExistence type="predicted"/>
<protein>
    <submittedName>
        <fullName evidence="3">Peptidase</fullName>
    </submittedName>
</protein>
<dbReference type="AlphaFoldDB" id="A0A0C2JGQ5"/>
<dbReference type="Gene3D" id="2.120.10.30">
    <property type="entry name" value="TolB, C-terminal domain"/>
    <property type="match status" value="1"/>
</dbReference>
<dbReference type="Pfam" id="PF00326">
    <property type="entry name" value="Peptidase_S9"/>
    <property type="match status" value="1"/>
</dbReference>
<dbReference type="GO" id="GO:0004252">
    <property type="term" value="F:serine-type endopeptidase activity"/>
    <property type="evidence" value="ECO:0007669"/>
    <property type="project" value="TreeGrafter"/>
</dbReference>
<name>A0A0C2JGQ5_9ACTN</name>
<dbReference type="SUPFAM" id="SSF82171">
    <property type="entry name" value="DPP6 N-terminal domain-like"/>
    <property type="match status" value="1"/>
</dbReference>
<dbReference type="PANTHER" id="PTHR42776:SF27">
    <property type="entry name" value="DIPEPTIDYL PEPTIDASE FAMILY MEMBER 6"/>
    <property type="match status" value="1"/>
</dbReference>
<dbReference type="SUPFAM" id="SSF53474">
    <property type="entry name" value="alpha/beta-Hydrolases"/>
    <property type="match status" value="1"/>
</dbReference>
<feature type="domain" description="Peptidase S9 prolyl oligopeptidase catalytic" evidence="2">
    <location>
        <begin position="416"/>
        <end position="630"/>
    </location>
</feature>
<dbReference type="EMBL" id="JROO01000029">
    <property type="protein sequence ID" value="KIH98085.1"/>
    <property type="molecule type" value="Genomic_DNA"/>
</dbReference>
<dbReference type="InterPro" id="IPR011042">
    <property type="entry name" value="6-blade_b-propeller_TolB-like"/>
</dbReference>
<dbReference type="GO" id="GO:0006508">
    <property type="term" value="P:proteolysis"/>
    <property type="evidence" value="ECO:0007669"/>
    <property type="project" value="InterPro"/>
</dbReference>
<gene>
    <name evidence="3" type="ORF">LP52_15410</name>
</gene>
<dbReference type="Gene3D" id="3.40.50.1820">
    <property type="entry name" value="alpha/beta hydrolase"/>
    <property type="match status" value="1"/>
</dbReference>
<comment type="caution">
    <text evidence="3">The sequence shown here is derived from an EMBL/GenBank/DDBJ whole genome shotgun (WGS) entry which is preliminary data.</text>
</comment>
<reference evidence="4" key="1">
    <citation type="journal article" date="2015" name="Chem. Biol.">
        <title>Structure, bioactivity, and resistance mechanism of streptomonomicin, an unusual lasso Peptide from an understudied halophilic actinomycete.</title>
        <authorList>
            <person name="Metelev M."/>
            <person name="Tietz J.I."/>
            <person name="Melby J.O."/>
            <person name="Blair P.M."/>
            <person name="Zhu L."/>
            <person name="Livnat I."/>
            <person name="Severinov K."/>
            <person name="Mitchell D.A."/>
        </authorList>
    </citation>
    <scope>NUCLEOTIDE SEQUENCE [LARGE SCALE GENOMIC DNA]</scope>
    <source>
        <strain evidence="4">YIM 90003</strain>
    </source>
</reference>
<accession>A0A0C2JGQ5</accession>
<dbReference type="InterPro" id="IPR001375">
    <property type="entry name" value="Peptidase_S9_cat"/>
</dbReference>